<organism evidence="5 6">
    <name type="scientific">Hyphomonas johnsonii MHS-2</name>
    <dbReference type="NCBI Taxonomy" id="1280950"/>
    <lineage>
        <taxon>Bacteria</taxon>
        <taxon>Pseudomonadati</taxon>
        <taxon>Pseudomonadota</taxon>
        <taxon>Alphaproteobacteria</taxon>
        <taxon>Hyphomonadales</taxon>
        <taxon>Hyphomonadaceae</taxon>
        <taxon>Hyphomonas</taxon>
    </lineage>
</organism>
<gene>
    <name evidence="5" type="ORF">HJO_00780</name>
</gene>
<accession>A0A059FT50</accession>
<dbReference type="CDD" id="cd07100">
    <property type="entry name" value="ALDH_SSADH1_GabD1"/>
    <property type="match status" value="1"/>
</dbReference>
<name>A0A059FT50_9PROT</name>
<dbReference type="PATRIC" id="fig|1280950.3.peg.157"/>
<dbReference type="Proteomes" id="UP000025171">
    <property type="component" value="Unassembled WGS sequence"/>
</dbReference>
<keyword evidence="2" id="KW-0521">NADP</keyword>
<comment type="similarity">
    <text evidence="1">Belongs to the aldehyde dehydrogenase family.</text>
</comment>
<dbReference type="Gene3D" id="3.40.605.10">
    <property type="entry name" value="Aldehyde Dehydrogenase, Chain A, domain 1"/>
    <property type="match status" value="1"/>
</dbReference>
<dbReference type="RefSeq" id="WP_035614136.1">
    <property type="nucleotide sequence ID" value="NZ_ARYK01000001.1"/>
</dbReference>
<keyword evidence="3" id="KW-0560">Oxidoreductase</keyword>
<evidence type="ECO:0000259" key="4">
    <source>
        <dbReference type="Pfam" id="PF00171"/>
    </source>
</evidence>
<dbReference type="OrthoDB" id="9812625at2"/>
<dbReference type="SUPFAM" id="SSF53720">
    <property type="entry name" value="ALDH-like"/>
    <property type="match status" value="1"/>
</dbReference>
<dbReference type="InterPro" id="IPR016163">
    <property type="entry name" value="Ald_DH_C"/>
</dbReference>
<dbReference type="FunFam" id="3.40.605.10:FF:000012">
    <property type="entry name" value="NAD-dependent succinate-semialdehyde dehydrogenase"/>
    <property type="match status" value="1"/>
</dbReference>
<dbReference type="Gene3D" id="3.40.309.10">
    <property type="entry name" value="Aldehyde Dehydrogenase, Chain A, domain 2"/>
    <property type="match status" value="1"/>
</dbReference>
<evidence type="ECO:0000256" key="2">
    <source>
        <dbReference type="ARBA" id="ARBA00022857"/>
    </source>
</evidence>
<dbReference type="STRING" id="1280950.HJO_00780"/>
<dbReference type="GO" id="GO:0004030">
    <property type="term" value="F:aldehyde dehydrogenase [NAD(P)+] activity"/>
    <property type="evidence" value="ECO:0007669"/>
    <property type="project" value="InterPro"/>
</dbReference>
<dbReference type="InterPro" id="IPR044148">
    <property type="entry name" value="ALDH_GabD1-like"/>
</dbReference>
<evidence type="ECO:0000313" key="5">
    <source>
        <dbReference type="EMBL" id="KCZ93865.1"/>
    </source>
</evidence>
<dbReference type="InterPro" id="IPR047110">
    <property type="entry name" value="GABD/Sad-like"/>
</dbReference>
<dbReference type="InterPro" id="IPR015590">
    <property type="entry name" value="Aldehyde_DH_dom"/>
</dbReference>
<dbReference type="GO" id="GO:0004777">
    <property type="term" value="F:succinate-semialdehyde dehydrogenase (NAD+) activity"/>
    <property type="evidence" value="ECO:0007669"/>
    <property type="project" value="TreeGrafter"/>
</dbReference>
<sequence>MSAQAVTSINPATGEVLSSFSPLSPAATDAAIEKADARFDSWRHTSMTERSRLMHAAADVLDQHKSEYARTMTLEMGKPLAQAVAEVEKCALVCRHYADHAPQYLADQVIPTEASQSYVRHLPLGPVLAVMPWNYPFWQVFRFAAPSLMAGNVGLLKHASNVWGSAMNIEAVFRQAGFPDGCFQTLLIGSGAVEGVIRDSRVKAVTLTGSGPAGKSVASIAGDEIKPSLLELGGSDAFIVMPSADMDKAVKTAVAARTKNNGQSCIAAKRFFVHADVYDAFTQQFVDQVAALRVGDPLLDTTDIGPLATRAIRDELQAQVDATLKGGAKRLGRLADLPEKGWWFAPQVLADAPAGTPGADEEMFGPVAGLWKVTNLPEAIEKANDSVYGLGSTIFTDVESEMTLAIDSLEAGSTFVNSMVSSDPRLPFGGIKQSGFGRELAADGIRAFVNRKTVSIA</sequence>
<proteinExistence type="inferred from homology"/>
<dbReference type="EMBL" id="ARYK01000001">
    <property type="protein sequence ID" value="KCZ93865.1"/>
    <property type="molecule type" value="Genomic_DNA"/>
</dbReference>
<evidence type="ECO:0000313" key="6">
    <source>
        <dbReference type="Proteomes" id="UP000025171"/>
    </source>
</evidence>
<protein>
    <submittedName>
        <fullName evidence="5">Aldehyde dehydrogenase</fullName>
    </submittedName>
</protein>
<evidence type="ECO:0000256" key="3">
    <source>
        <dbReference type="ARBA" id="ARBA00023002"/>
    </source>
</evidence>
<dbReference type="PANTHER" id="PTHR43217:SF1">
    <property type="entry name" value="SUCCINATE SEMIALDEHYDE DEHYDROGENASE [NAD(P)+] SAD"/>
    <property type="match status" value="1"/>
</dbReference>
<evidence type="ECO:0000256" key="1">
    <source>
        <dbReference type="ARBA" id="ARBA00009986"/>
    </source>
</evidence>
<dbReference type="Pfam" id="PF00171">
    <property type="entry name" value="Aldedh"/>
    <property type="match status" value="1"/>
</dbReference>
<dbReference type="InterPro" id="IPR016162">
    <property type="entry name" value="Ald_DH_N"/>
</dbReference>
<keyword evidence="6" id="KW-1185">Reference proteome</keyword>
<feature type="domain" description="Aldehyde dehydrogenase" evidence="4">
    <location>
        <begin position="4"/>
        <end position="454"/>
    </location>
</feature>
<reference evidence="5 6" key="1">
    <citation type="journal article" date="2014" name="Antonie Van Leeuwenhoek">
        <title>Hyphomonas beringensis sp. nov. and Hyphomonas chukchiensis sp. nov., isolated from surface seawater of the Bering Sea and Chukchi Sea.</title>
        <authorList>
            <person name="Li C."/>
            <person name="Lai Q."/>
            <person name="Li G."/>
            <person name="Dong C."/>
            <person name="Wang J."/>
            <person name="Liao Y."/>
            <person name="Shao Z."/>
        </authorList>
    </citation>
    <scope>NUCLEOTIDE SEQUENCE [LARGE SCALE GENOMIC DNA]</scope>
    <source>
        <strain evidence="5 6">MHS-2</strain>
    </source>
</reference>
<dbReference type="PANTHER" id="PTHR43217">
    <property type="entry name" value="SUCCINATE SEMIALDEHYDE DEHYDROGENASE [NAD(P)+] SAD"/>
    <property type="match status" value="1"/>
</dbReference>
<dbReference type="InterPro" id="IPR016161">
    <property type="entry name" value="Ald_DH/histidinol_DH"/>
</dbReference>
<comment type="caution">
    <text evidence="5">The sequence shown here is derived from an EMBL/GenBank/DDBJ whole genome shotgun (WGS) entry which is preliminary data.</text>
</comment>
<dbReference type="AlphaFoldDB" id="A0A059FT50"/>
<dbReference type="eggNOG" id="COG1012">
    <property type="taxonomic scope" value="Bacteria"/>
</dbReference>